<feature type="DNA-binding region" description="H-T-H motif" evidence="2">
    <location>
        <begin position="30"/>
        <end position="49"/>
    </location>
</feature>
<evidence type="ECO:0000256" key="1">
    <source>
        <dbReference type="ARBA" id="ARBA00023125"/>
    </source>
</evidence>
<dbReference type="GO" id="GO:0003677">
    <property type="term" value="F:DNA binding"/>
    <property type="evidence" value="ECO:0007669"/>
    <property type="project" value="UniProtKB-UniRule"/>
</dbReference>
<proteinExistence type="predicted"/>
<comment type="caution">
    <text evidence="4">The sequence shown here is derived from an EMBL/GenBank/DDBJ whole genome shotgun (WGS) entry which is preliminary data.</text>
</comment>
<dbReference type="SUPFAM" id="SSF46689">
    <property type="entry name" value="Homeodomain-like"/>
    <property type="match status" value="1"/>
</dbReference>
<sequence length="77" mass="8966">MPTLEISSKKLQVVQTAIQLFTTHGFHNAGVDLIIKEAKIPKATFYNYFHSKERLIEMCIAFQKSLLKEEVLMSRYF</sequence>
<dbReference type="InterPro" id="IPR001647">
    <property type="entry name" value="HTH_TetR"/>
</dbReference>
<gene>
    <name evidence="4" type="ORF">J596_1612</name>
</gene>
<evidence type="ECO:0000259" key="3">
    <source>
        <dbReference type="PROSITE" id="PS50977"/>
    </source>
</evidence>
<dbReference type="AlphaFoldDB" id="A0A062IDJ6"/>
<feature type="domain" description="HTH tetR-type" evidence="3">
    <location>
        <begin position="7"/>
        <end position="67"/>
    </location>
</feature>
<dbReference type="PRINTS" id="PR00455">
    <property type="entry name" value="HTHTETR"/>
</dbReference>
<evidence type="ECO:0000313" key="5">
    <source>
        <dbReference type="Proteomes" id="UP000027327"/>
    </source>
</evidence>
<name>A0A062IDJ6_ACIBA</name>
<accession>A0A062IDJ6</accession>
<reference evidence="4 5" key="1">
    <citation type="submission" date="2014-04" db="EMBL/GenBank/DDBJ databases">
        <title>Comparative genomics and transcriptomics to identify genetic mechanisms underlying the emergence of carbapenem resistant Acinetobacter baumannii (CRAb).</title>
        <authorList>
            <person name="Harris A.D."/>
            <person name="Johnson K.J."/>
            <person name="George J."/>
            <person name="Nadendla S."/>
            <person name="Daugherty S.C."/>
            <person name="Parankush S."/>
            <person name="Sadzewicz L."/>
            <person name="Tallon L."/>
            <person name="Sengamalay N."/>
            <person name="Hazen T.H."/>
            <person name="Rasko D.A."/>
        </authorList>
    </citation>
    <scope>NUCLEOTIDE SEQUENCE [LARGE SCALE GENOMIC DNA]</scope>
    <source>
        <strain evidence="4 5">21072</strain>
    </source>
</reference>
<dbReference type="InterPro" id="IPR009057">
    <property type="entry name" value="Homeodomain-like_sf"/>
</dbReference>
<keyword evidence="1 2" id="KW-0238">DNA-binding</keyword>
<organism evidence="4 5">
    <name type="scientific">Acinetobacter baumannii 21072</name>
    <dbReference type="NCBI Taxonomy" id="1310697"/>
    <lineage>
        <taxon>Bacteria</taxon>
        <taxon>Pseudomonadati</taxon>
        <taxon>Pseudomonadota</taxon>
        <taxon>Gammaproteobacteria</taxon>
        <taxon>Moraxellales</taxon>
        <taxon>Moraxellaceae</taxon>
        <taxon>Acinetobacter</taxon>
        <taxon>Acinetobacter calcoaceticus/baumannii complex</taxon>
    </lineage>
</organism>
<evidence type="ECO:0000313" key="4">
    <source>
        <dbReference type="EMBL" id="KCY19244.1"/>
    </source>
</evidence>
<dbReference type="EMBL" id="JMOD01000023">
    <property type="protein sequence ID" value="KCY19244.1"/>
    <property type="molecule type" value="Genomic_DNA"/>
</dbReference>
<dbReference type="PROSITE" id="PS50977">
    <property type="entry name" value="HTH_TETR_2"/>
    <property type="match status" value="1"/>
</dbReference>
<dbReference type="Pfam" id="PF00440">
    <property type="entry name" value="TetR_N"/>
    <property type="match status" value="1"/>
</dbReference>
<protein>
    <submittedName>
        <fullName evidence="4">Bacterial regulatory s, tetR family protein</fullName>
    </submittedName>
</protein>
<evidence type="ECO:0000256" key="2">
    <source>
        <dbReference type="PROSITE-ProRule" id="PRU00335"/>
    </source>
</evidence>
<dbReference type="PATRIC" id="fig|1310697.3.peg.1555"/>
<dbReference type="Proteomes" id="UP000027327">
    <property type="component" value="Unassembled WGS sequence"/>
</dbReference>
<dbReference type="Gene3D" id="1.10.357.10">
    <property type="entry name" value="Tetracycline Repressor, domain 2"/>
    <property type="match status" value="1"/>
</dbReference>